<feature type="transmembrane region" description="Helical" evidence="1">
    <location>
        <begin position="56"/>
        <end position="74"/>
    </location>
</feature>
<gene>
    <name evidence="2" type="ORF">MEUPH1_LOCUS6874</name>
</gene>
<organism evidence="2 3">
    <name type="scientific">Macrosiphum euphorbiae</name>
    <name type="common">potato aphid</name>
    <dbReference type="NCBI Taxonomy" id="13131"/>
    <lineage>
        <taxon>Eukaryota</taxon>
        <taxon>Metazoa</taxon>
        <taxon>Ecdysozoa</taxon>
        <taxon>Arthropoda</taxon>
        <taxon>Hexapoda</taxon>
        <taxon>Insecta</taxon>
        <taxon>Pterygota</taxon>
        <taxon>Neoptera</taxon>
        <taxon>Paraneoptera</taxon>
        <taxon>Hemiptera</taxon>
        <taxon>Sternorrhyncha</taxon>
        <taxon>Aphidomorpha</taxon>
        <taxon>Aphidoidea</taxon>
        <taxon>Aphididae</taxon>
        <taxon>Macrosiphini</taxon>
        <taxon>Macrosiphum</taxon>
    </lineage>
</organism>
<keyword evidence="1" id="KW-0812">Transmembrane</keyword>
<proteinExistence type="predicted"/>
<dbReference type="AlphaFoldDB" id="A0AAV0W3K0"/>
<dbReference type="Proteomes" id="UP001160148">
    <property type="component" value="Unassembled WGS sequence"/>
</dbReference>
<protein>
    <submittedName>
        <fullName evidence="2">Uncharacterized protein</fullName>
    </submittedName>
</protein>
<keyword evidence="1" id="KW-0472">Membrane</keyword>
<sequence>MAITPVQIAVSRALGCETALGLQLAATKVSGCGFILELQVDVSRELDCGPVLELQVATYFLILSVASPIILLIITTNIIPNKRANTPTTDQNLFLFLI</sequence>
<comment type="caution">
    <text evidence="2">The sequence shown here is derived from an EMBL/GenBank/DDBJ whole genome shotgun (WGS) entry which is preliminary data.</text>
</comment>
<keyword evidence="1" id="KW-1133">Transmembrane helix</keyword>
<dbReference type="EMBL" id="CARXXK010000001">
    <property type="protein sequence ID" value="CAI6350408.1"/>
    <property type="molecule type" value="Genomic_DNA"/>
</dbReference>
<accession>A0AAV0W3K0</accession>
<evidence type="ECO:0000256" key="1">
    <source>
        <dbReference type="SAM" id="Phobius"/>
    </source>
</evidence>
<name>A0AAV0W3K0_9HEMI</name>
<evidence type="ECO:0000313" key="2">
    <source>
        <dbReference type="EMBL" id="CAI6350408.1"/>
    </source>
</evidence>
<keyword evidence="3" id="KW-1185">Reference proteome</keyword>
<evidence type="ECO:0000313" key="3">
    <source>
        <dbReference type="Proteomes" id="UP001160148"/>
    </source>
</evidence>
<reference evidence="2 3" key="1">
    <citation type="submission" date="2023-01" db="EMBL/GenBank/DDBJ databases">
        <authorList>
            <person name="Whitehead M."/>
        </authorList>
    </citation>
    <scope>NUCLEOTIDE SEQUENCE [LARGE SCALE GENOMIC DNA]</scope>
</reference>